<dbReference type="Gene3D" id="1.20.1330.10">
    <property type="entry name" value="f41 fragment of flagellin, N-terminal domain"/>
    <property type="match status" value="2"/>
</dbReference>
<dbReference type="Pfam" id="PF00669">
    <property type="entry name" value="Flagellin_N"/>
    <property type="match status" value="1"/>
</dbReference>
<dbReference type="PANTHER" id="PTHR42792:SF2">
    <property type="entry name" value="FLAGELLIN"/>
    <property type="match status" value="1"/>
</dbReference>
<keyword evidence="6" id="KW-0969">Cilium</keyword>
<dbReference type="InterPro" id="IPR001492">
    <property type="entry name" value="Flagellin"/>
</dbReference>
<dbReference type="InterPro" id="IPR042187">
    <property type="entry name" value="Flagellin_C_sub2"/>
</dbReference>
<sequence length="266" mass="27356">MNSITSVNSNAVSGVPLQRANTGITQSLEKLSSGSRINRAADDAAGLQIASQLASQILGSDRARANLNDAVSLVQTAEGALGQLQSNVGRIRELSVAAANSTLSAQDRQALAAEAEQLAQSNDDIVRTAEFNGQPLFQGNSGFNFQTGPNAGDQISFSLPNQSASSGLDFSSAAAASASLTSLDQTLSSIADSRAQLGAVSSRFSAQINALQTSSENLAASRSRIADTDYASATSQLVQQQISQQAALAVQTQANALPSVTLSLLR</sequence>
<feature type="domain" description="Flagellin C-terminal" evidence="5">
    <location>
        <begin position="181"/>
        <end position="265"/>
    </location>
</feature>
<dbReference type="Gene3D" id="6.10.10.10">
    <property type="entry name" value="Flagellar export chaperone, C-terminal domain"/>
    <property type="match status" value="1"/>
</dbReference>
<name>A0ABT7DYV8_9NEIS</name>
<accession>A0ABT7DYV8</accession>
<organism evidence="6 7">
    <name type="scientific">Parachitinimonas caeni</name>
    <dbReference type="NCBI Taxonomy" id="3031301"/>
    <lineage>
        <taxon>Bacteria</taxon>
        <taxon>Pseudomonadati</taxon>
        <taxon>Pseudomonadota</taxon>
        <taxon>Betaproteobacteria</taxon>
        <taxon>Neisseriales</taxon>
        <taxon>Chitinibacteraceae</taxon>
        <taxon>Parachitinimonas</taxon>
    </lineage>
</organism>
<evidence type="ECO:0000256" key="2">
    <source>
        <dbReference type="ARBA" id="ARBA00023143"/>
    </source>
</evidence>
<keyword evidence="6" id="KW-0966">Cell projection</keyword>
<dbReference type="Pfam" id="PF00700">
    <property type="entry name" value="Flagellin_C"/>
    <property type="match status" value="1"/>
</dbReference>
<dbReference type="InterPro" id="IPR046358">
    <property type="entry name" value="Flagellin_C"/>
</dbReference>
<comment type="caution">
    <text evidence="6">The sequence shown here is derived from an EMBL/GenBank/DDBJ whole genome shotgun (WGS) entry which is preliminary data.</text>
</comment>
<evidence type="ECO:0000256" key="3">
    <source>
        <dbReference type="RuleBase" id="RU362073"/>
    </source>
</evidence>
<evidence type="ECO:0000259" key="4">
    <source>
        <dbReference type="Pfam" id="PF00669"/>
    </source>
</evidence>
<dbReference type="Proteomes" id="UP001172778">
    <property type="component" value="Unassembled WGS sequence"/>
</dbReference>
<dbReference type="EMBL" id="JARRAF010000017">
    <property type="protein sequence ID" value="MDK2125251.1"/>
    <property type="molecule type" value="Genomic_DNA"/>
</dbReference>
<comment type="similarity">
    <text evidence="1 3">Belongs to the bacterial flagellin family.</text>
</comment>
<comment type="subcellular location">
    <subcellularLocation>
        <location evidence="3">Secreted</location>
    </subcellularLocation>
    <subcellularLocation>
        <location evidence="3">Bacterial flagellum</location>
    </subcellularLocation>
</comment>
<protein>
    <recommendedName>
        <fullName evidence="3">Flagellin</fullName>
    </recommendedName>
</protein>
<dbReference type="PANTHER" id="PTHR42792">
    <property type="entry name" value="FLAGELLIN"/>
    <property type="match status" value="1"/>
</dbReference>
<feature type="domain" description="Flagellin N-terminal" evidence="4">
    <location>
        <begin position="17"/>
        <end position="140"/>
    </location>
</feature>
<proteinExistence type="inferred from homology"/>
<keyword evidence="2 3" id="KW-0975">Bacterial flagellum</keyword>
<dbReference type="InterPro" id="IPR001029">
    <property type="entry name" value="Flagellin_N"/>
</dbReference>
<keyword evidence="7" id="KW-1185">Reference proteome</keyword>
<evidence type="ECO:0000313" key="6">
    <source>
        <dbReference type="EMBL" id="MDK2125251.1"/>
    </source>
</evidence>
<keyword evidence="3" id="KW-0964">Secreted</keyword>
<evidence type="ECO:0000259" key="5">
    <source>
        <dbReference type="Pfam" id="PF00700"/>
    </source>
</evidence>
<comment type="function">
    <text evidence="3">Flagellin is the subunit protein which polymerizes to form the filaments of bacterial flagella.</text>
</comment>
<keyword evidence="6" id="KW-0282">Flagellum</keyword>
<dbReference type="RefSeq" id="WP_284101564.1">
    <property type="nucleotide sequence ID" value="NZ_JARRAF010000017.1"/>
</dbReference>
<evidence type="ECO:0000256" key="1">
    <source>
        <dbReference type="ARBA" id="ARBA00005709"/>
    </source>
</evidence>
<dbReference type="SUPFAM" id="SSF64518">
    <property type="entry name" value="Phase 1 flagellin"/>
    <property type="match status" value="1"/>
</dbReference>
<dbReference type="PRINTS" id="PR00207">
    <property type="entry name" value="FLAGELLIN"/>
</dbReference>
<evidence type="ECO:0000313" key="7">
    <source>
        <dbReference type="Proteomes" id="UP001172778"/>
    </source>
</evidence>
<reference evidence="6" key="1">
    <citation type="submission" date="2023-03" db="EMBL/GenBank/DDBJ databases">
        <title>Chitinimonas shenzhenensis gen. nov., sp. nov., a novel member of family Burkholderiaceae isolated from activated sludge collected in Shen Zhen, China.</title>
        <authorList>
            <person name="Wang X."/>
        </authorList>
    </citation>
    <scope>NUCLEOTIDE SEQUENCE</scope>
    <source>
        <strain evidence="6">DQS-5</strain>
    </source>
</reference>
<gene>
    <name evidence="6" type="ORF">PZA18_14435</name>
</gene>